<name>A0A285UZ65_9ACTN</name>
<dbReference type="SUPFAM" id="SSF52091">
    <property type="entry name" value="SpoIIaa-like"/>
    <property type="match status" value="1"/>
</dbReference>
<proteinExistence type="predicted"/>
<dbReference type="EMBL" id="OBQI01000001">
    <property type="protein sequence ID" value="SOC47119.1"/>
    <property type="molecule type" value="Genomic_DNA"/>
</dbReference>
<dbReference type="OrthoDB" id="5471473at2"/>
<sequence length="108" mass="11469">MDELAAERARLDVAAAADGTPLLVRLGGELDLAGLPDVQPALDRLLRLPPQPVRVDATELRFLDSTGLAVLIRLANHFDRIELVHTTPAVRRVVAALGLADHLGLVGG</sequence>
<keyword evidence="3" id="KW-1185">Reference proteome</keyword>
<dbReference type="PROSITE" id="PS50801">
    <property type="entry name" value="STAS"/>
    <property type="match status" value="1"/>
</dbReference>
<dbReference type="Proteomes" id="UP000219435">
    <property type="component" value="Unassembled WGS sequence"/>
</dbReference>
<dbReference type="InterPro" id="IPR002645">
    <property type="entry name" value="STAS_dom"/>
</dbReference>
<evidence type="ECO:0000313" key="2">
    <source>
        <dbReference type="EMBL" id="SOC47119.1"/>
    </source>
</evidence>
<dbReference type="InterPro" id="IPR036513">
    <property type="entry name" value="STAS_dom_sf"/>
</dbReference>
<feature type="domain" description="STAS" evidence="1">
    <location>
        <begin position="22"/>
        <end position="108"/>
    </location>
</feature>
<gene>
    <name evidence="2" type="ORF">SAMN05660748_0633</name>
</gene>
<dbReference type="InterPro" id="IPR058548">
    <property type="entry name" value="MlaB-like_STAS"/>
</dbReference>
<organism evidence="2 3">
    <name type="scientific">Blastococcus aggregatus</name>
    <dbReference type="NCBI Taxonomy" id="38502"/>
    <lineage>
        <taxon>Bacteria</taxon>
        <taxon>Bacillati</taxon>
        <taxon>Actinomycetota</taxon>
        <taxon>Actinomycetes</taxon>
        <taxon>Geodermatophilales</taxon>
        <taxon>Geodermatophilaceae</taxon>
        <taxon>Blastococcus</taxon>
    </lineage>
</organism>
<protein>
    <submittedName>
        <fullName evidence="2">Anti-sigma B factor antagonist</fullName>
    </submittedName>
</protein>
<accession>A0A285UZ65</accession>
<evidence type="ECO:0000259" key="1">
    <source>
        <dbReference type="PROSITE" id="PS50801"/>
    </source>
</evidence>
<dbReference type="RefSeq" id="WP_097193539.1">
    <property type="nucleotide sequence ID" value="NZ_OBQI01000001.1"/>
</dbReference>
<dbReference type="AlphaFoldDB" id="A0A285UZ65"/>
<dbReference type="Gene3D" id="3.30.750.24">
    <property type="entry name" value="STAS domain"/>
    <property type="match status" value="1"/>
</dbReference>
<evidence type="ECO:0000313" key="3">
    <source>
        <dbReference type="Proteomes" id="UP000219435"/>
    </source>
</evidence>
<reference evidence="3" key="1">
    <citation type="submission" date="2017-08" db="EMBL/GenBank/DDBJ databases">
        <authorList>
            <person name="Varghese N."/>
            <person name="Submissions S."/>
        </authorList>
    </citation>
    <scope>NUCLEOTIDE SEQUENCE [LARGE SCALE GENOMIC DNA]</scope>
    <source>
        <strain evidence="3">DSM 4725</strain>
    </source>
</reference>
<dbReference type="Pfam" id="PF13466">
    <property type="entry name" value="STAS_2"/>
    <property type="match status" value="1"/>
</dbReference>
<dbReference type="CDD" id="cd07043">
    <property type="entry name" value="STAS_anti-anti-sigma_factors"/>
    <property type="match status" value="1"/>
</dbReference>